<accession>A0ABP0KU43</accession>
<organism evidence="1 2">
    <name type="scientific">Durusdinium trenchii</name>
    <dbReference type="NCBI Taxonomy" id="1381693"/>
    <lineage>
        <taxon>Eukaryota</taxon>
        <taxon>Sar</taxon>
        <taxon>Alveolata</taxon>
        <taxon>Dinophyceae</taxon>
        <taxon>Suessiales</taxon>
        <taxon>Symbiodiniaceae</taxon>
        <taxon>Durusdinium</taxon>
    </lineage>
</organism>
<sequence>MQAAGQQVQLLLYGTVKKASGRYVIGHRALASAWARLARIGKIPDWHRFSDFCSRTAQQFLFVHDDSVGAEDEGKDMETQYHAEVLIMLFHDLMGITIQPQELHAYLESNISSQSSDTGGVDSSDPASSSTSAYLSSEDGALDSDGSKASTLCSRRKRMQQQRQIYHALDEIHQKKQRVEGVEGTNEDQTESQSQQTSNAENIDLPTLLALLEAKDTQIANLRADKKRLQQSLRRANIRSQKMQKTHEVQVDKLQKRTDFDIHRCDEDWEDNSKKKWSWLTPKGQINLADATNGRDKTVAFELDSAYVSNVSKAEQSVLSWEHFTRVKRIADLAPVGDESARGCVGITLSLVDHVFMATTDRGSNEVTARRLIAAEVSEYENVYYFEQDCLEHSPHLVVMSGLLLVDKLLASTATWKYWSSLAMCSYTCRDQARALYDCYCDRFGAMKGKEAVKSIFPRPVCQRWGRIDELEKRIIKAGFSQLATCLADILTRKFVDTSELNSFGNGDSDCDQWEVVRCIREALHATKKNNESEKKKIDSLKGATPNELSLQECKDFSLKMGISSDWQELSTSNCSEDQLRFLMLVAGSMLLHNACGFERRILLSLRNYPMKLLLLVRAPPEQVCYTRREIALEILGTRESELEVNTKKLRARFAKELEHASQEGTLPRRLYWLLKGASIMLKPDVRENERLNKMIKLMDDRAPHSSMELKSSRLSLKYLLGQGGEANPQTSFRWSKFRPVAEKVRDHCLQGWCDLIDVQSNPMRWAPSTAAPDCIPNERALYLEGKLKPYLNCHSVQYTWAASYNMVLHRNLFARTEKQQEWQKLLPPAFCVAVRKSGQKTSSFRYFISAETVRKKHHVLEATREPDTKTLCWHRLSGFKPLLEIIKDHFDLVRAAHSVLLFHLELVSMGSLDSGAVNCATFDQTRRLVKLEQPTASFLKKMKAQEGQPDHQANLPELPTAASSEQGSVPPKPCDGADQEIGLGLLAEEAEARDLHISSDNSLEGDEPNGDDDAGGLLSSIQNQDAAEDELMEDIATATFKEQTSEDFVTSVEHSVAIQTIQKKACDIDSAEQQRIISQLQSSESNLDCVEAAMEAGFAKSAGVDAVDAADACTQDDSIQPGSSGFSVSL</sequence>
<dbReference type="EMBL" id="CAXAMN010009668">
    <property type="protein sequence ID" value="CAK9029469.1"/>
    <property type="molecule type" value="Genomic_DNA"/>
</dbReference>
<name>A0ABP0KU43_9DINO</name>
<dbReference type="Proteomes" id="UP001642484">
    <property type="component" value="Unassembled WGS sequence"/>
</dbReference>
<reference evidence="1 2" key="1">
    <citation type="submission" date="2024-02" db="EMBL/GenBank/DDBJ databases">
        <authorList>
            <person name="Chen Y."/>
            <person name="Shah S."/>
            <person name="Dougan E. K."/>
            <person name="Thang M."/>
            <person name="Chan C."/>
        </authorList>
    </citation>
    <scope>NUCLEOTIDE SEQUENCE [LARGE SCALE GENOMIC DNA]</scope>
</reference>
<gene>
    <name evidence="1" type="ORF">CCMP2556_LOCUS17494</name>
</gene>
<keyword evidence="2" id="KW-1185">Reference proteome</keyword>
<comment type="caution">
    <text evidence="1">The sequence shown here is derived from an EMBL/GenBank/DDBJ whole genome shotgun (WGS) entry which is preliminary data.</text>
</comment>
<evidence type="ECO:0000313" key="2">
    <source>
        <dbReference type="Proteomes" id="UP001642484"/>
    </source>
</evidence>
<proteinExistence type="predicted"/>
<evidence type="ECO:0000313" key="1">
    <source>
        <dbReference type="EMBL" id="CAK9029469.1"/>
    </source>
</evidence>
<protein>
    <submittedName>
        <fullName evidence="1">Uncharacterized protein</fullName>
    </submittedName>
</protein>